<feature type="transmembrane region" description="Helical" evidence="4">
    <location>
        <begin position="344"/>
        <end position="365"/>
    </location>
</feature>
<dbReference type="PROSITE" id="PS50005">
    <property type="entry name" value="TPR"/>
    <property type="match status" value="1"/>
</dbReference>
<dbReference type="PANTHER" id="PTHR44227:SF3">
    <property type="entry name" value="PROTEIN O-MANNOSYL-TRANSFERASE TMTC4"/>
    <property type="match status" value="1"/>
</dbReference>
<evidence type="ECO:0000256" key="2">
    <source>
        <dbReference type="ARBA" id="ARBA00022803"/>
    </source>
</evidence>
<keyword evidence="4" id="KW-0812">Transmembrane</keyword>
<name>A0A7W9T449_9BACT</name>
<dbReference type="InterPro" id="IPR011990">
    <property type="entry name" value="TPR-like_helical_dom_sf"/>
</dbReference>
<feature type="repeat" description="TPR" evidence="3">
    <location>
        <begin position="177"/>
        <end position="210"/>
    </location>
</feature>
<accession>A0A7W9T449</accession>
<proteinExistence type="predicted"/>
<dbReference type="SUPFAM" id="SSF48452">
    <property type="entry name" value="TPR-like"/>
    <property type="match status" value="1"/>
</dbReference>
<keyword evidence="6" id="KW-1185">Reference proteome</keyword>
<evidence type="ECO:0000256" key="3">
    <source>
        <dbReference type="PROSITE-ProRule" id="PRU00339"/>
    </source>
</evidence>
<evidence type="ECO:0000313" key="5">
    <source>
        <dbReference type="EMBL" id="MBB6060449.1"/>
    </source>
</evidence>
<sequence>MEEVRATKWQEAVRHLLAVCRPEQAEQLVRRHLASHPLDAAAHELLGLVLLNVPGREAEAQAVIREAIGLDPQQPDAHYFQSVTLLRSSQPFAALQAIDEALRLNPRNATYFGYKAVILNARRQPEPALQVADAGLAYNPGHLECLYQRIRALQALRRQEAATQTIGQLARWHPTSFLAHYLLGEEAERQGHTAAAASHLQEALRLHPHSTQAQQKLMPVLAQLGRAARQRGEAEAARAYFWQAWHLQPGNPDTQREIEQLAQHSYWLKRQLLRLDAWSEAVQHNLKKGKPRAFLQLYLVMVPLIAVFCLPLLLAMLYATVQWRLHPDVRLLRQHSRRATVGRVALEVGAGLLILGLMVAFRLWLDSVPEEVILLLLLLLAGVGGIWVRRERKKTSSPQPQ</sequence>
<dbReference type="InterPro" id="IPR052346">
    <property type="entry name" value="O-mannosyl-transferase_TMTC"/>
</dbReference>
<keyword evidence="2 3" id="KW-0802">TPR repeat</keyword>
<keyword evidence="4" id="KW-1133">Transmembrane helix</keyword>
<reference evidence="5 6" key="1">
    <citation type="submission" date="2020-08" db="EMBL/GenBank/DDBJ databases">
        <title>Genomic Encyclopedia of Type Strains, Phase IV (KMG-IV): sequencing the most valuable type-strain genomes for metagenomic binning, comparative biology and taxonomic classification.</title>
        <authorList>
            <person name="Goeker M."/>
        </authorList>
    </citation>
    <scope>NUCLEOTIDE SEQUENCE [LARGE SCALE GENOMIC DNA]</scope>
    <source>
        <strain evidence="5 6">DSM 26718</strain>
    </source>
</reference>
<evidence type="ECO:0000256" key="4">
    <source>
        <dbReference type="SAM" id="Phobius"/>
    </source>
</evidence>
<feature type="transmembrane region" description="Helical" evidence="4">
    <location>
        <begin position="297"/>
        <end position="323"/>
    </location>
</feature>
<keyword evidence="1" id="KW-0677">Repeat</keyword>
<dbReference type="EMBL" id="JACHGG010000005">
    <property type="protein sequence ID" value="MBB6060449.1"/>
    <property type="molecule type" value="Genomic_DNA"/>
</dbReference>
<keyword evidence="4" id="KW-0472">Membrane</keyword>
<organism evidence="5 6">
    <name type="scientific">Hymenobacter luteus</name>
    <dbReference type="NCBI Taxonomy" id="1411122"/>
    <lineage>
        <taxon>Bacteria</taxon>
        <taxon>Pseudomonadati</taxon>
        <taxon>Bacteroidota</taxon>
        <taxon>Cytophagia</taxon>
        <taxon>Cytophagales</taxon>
        <taxon>Hymenobacteraceae</taxon>
        <taxon>Hymenobacter</taxon>
    </lineage>
</organism>
<dbReference type="SMART" id="SM00028">
    <property type="entry name" value="TPR"/>
    <property type="match status" value="4"/>
</dbReference>
<dbReference type="Pfam" id="PF13432">
    <property type="entry name" value="TPR_16"/>
    <property type="match status" value="1"/>
</dbReference>
<dbReference type="InterPro" id="IPR019734">
    <property type="entry name" value="TPR_rpt"/>
</dbReference>
<protein>
    <submittedName>
        <fullName evidence="5">Tetratricopeptide (TPR) repeat protein</fullName>
    </submittedName>
</protein>
<dbReference type="PANTHER" id="PTHR44227">
    <property type="match status" value="1"/>
</dbReference>
<dbReference type="AlphaFoldDB" id="A0A7W9T449"/>
<dbReference type="Gene3D" id="1.25.40.10">
    <property type="entry name" value="Tetratricopeptide repeat domain"/>
    <property type="match status" value="1"/>
</dbReference>
<dbReference type="Proteomes" id="UP000532746">
    <property type="component" value="Unassembled WGS sequence"/>
</dbReference>
<dbReference type="RefSeq" id="WP_183404534.1">
    <property type="nucleotide sequence ID" value="NZ_JACHGG010000005.1"/>
</dbReference>
<comment type="caution">
    <text evidence="5">The sequence shown here is derived from an EMBL/GenBank/DDBJ whole genome shotgun (WGS) entry which is preliminary data.</text>
</comment>
<gene>
    <name evidence="5" type="ORF">HNQ93_003323</name>
</gene>
<evidence type="ECO:0000256" key="1">
    <source>
        <dbReference type="ARBA" id="ARBA00022737"/>
    </source>
</evidence>
<feature type="transmembrane region" description="Helical" evidence="4">
    <location>
        <begin position="371"/>
        <end position="388"/>
    </location>
</feature>
<evidence type="ECO:0000313" key="6">
    <source>
        <dbReference type="Proteomes" id="UP000532746"/>
    </source>
</evidence>